<reference evidence="2 3" key="1">
    <citation type="submission" date="2024-01" db="EMBL/GenBank/DDBJ databases">
        <title>Genome assemblies of Stephania.</title>
        <authorList>
            <person name="Yang L."/>
        </authorList>
    </citation>
    <scope>NUCLEOTIDE SEQUENCE [LARGE SCALE GENOMIC DNA]</scope>
    <source>
        <strain evidence="2">YNDBR</strain>
        <tissue evidence="2">Leaf</tissue>
    </source>
</reference>
<evidence type="ECO:0000313" key="2">
    <source>
        <dbReference type="EMBL" id="KAK9134690.1"/>
    </source>
</evidence>
<evidence type="ECO:0000313" key="3">
    <source>
        <dbReference type="Proteomes" id="UP001420932"/>
    </source>
</evidence>
<evidence type="ECO:0000256" key="1">
    <source>
        <dbReference type="SAM" id="Phobius"/>
    </source>
</evidence>
<feature type="transmembrane region" description="Helical" evidence="1">
    <location>
        <begin position="42"/>
        <end position="59"/>
    </location>
</feature>
<proteinExistence type="predicted"/>
<dbReference type="AlphaFoldDB" id="A0AAP0JJB3"/>
<dbReference type="Proteomes" id="UP001420932">
    <property type="component" value="Unassembled WGS sequence"/>
</dbReference>
<dbReference type="EMBL" id="JBBNAF010000006">
    <property type="protein sequence ID" value="KAK9134690.1"/>
    <property type="molecule type" value="Genomic_DNA"/>
</dbReference>
<keyword evidence="1" id="KW-0472">Membrane</keyword>
<sequence>MCVYVHVLFVIVGFVVDAGFHVVNGGWSFKLVVALLSSKPKLFVVATIGAFVSSAVAVCRRLEPSKPLPVALDRRFPKPWPLFAAPQVVAAICRTPELSPQFFAVPRLKD</sequence>
<gene>
    <name evidence="2" type="ORF">Syun_014020</name>
</gene>
<keyword evidence="1" id="KW-0812">Transmembrane</keyword>
<accession>A0AAP0JJB3</accession>
<name>A0AAP0JJB3_9MAGN</name>
<organism evidence="2 3">
    <name type="scientific">Stephania yunnanensis</name>
    <dbReference type="NCBI Taxonomy" id="152371"/>
    <lineage>
        <taxon>Eukaryota</taxon>
        <taxon>Viridiplantae</taxon>
        <taxon>Streptophyta</taxon>
        <taxon>Embryophyta</taxon>
        <taxon>Tracheophyta</taxon>
        <taxon>Spermatophyta</taxon>
        <taxon>Magnoliopsida</taxon>
        <taxon>Ranunculales</taxon>
        <taxon>Menispermaceae</taxon>
        <taxon>Menispermoideae</taxon>
        <taxon>Cissampelideae</taxon>
        <taxon>Stephania</taxon>
    </lineage>
</organism>
<keyword evidence="3" id="KW-1185">Reference proteome</keyword>
<keyword evidence="1" id="KW-1133">Transmembrane helix</keyword>
<comment type="caution">
    <text evidence="2">The sequence shown here is derived from an EMBL/GenBank/DDBJ whole genome shotgun (WGS) entry which is preliminary data.</text>
</comment>
<protein>
    <submittedName>
        <fullName evidence="2">Uncharacterized protein</fullName>
    </submittedName>
</protein>